<dbReference type="GO" id="GO:0005783">
    <property type="term" value="C:endoplasmic reticulum"/>
    <property type="evidence" value="ECO:0007669"/>
    <property type="project" value="UniProtKB-SubCell"/>
</dbReference>
<evidence type="ECO:0000256" key="7">
    <source>
        <dbReference type="ARBA" id="ARBA00023180"/>
    </source>
</evidence>
<evidence type="ECO:0000256" key="8">
    <source>
        <dbReference type="ARBA" id="ARBA00023295"/>
    </source>
</evidence>
<keyword evidence="8 10" id="KW-0326">Glycosidase</keyword>
<dbReference type="PANTHER" id="PTHR22762">
    <property type="entry name" value="ALPHA-GLUCOSIDASE"/>
    <property type="match status" value="1"/>
</dbReference>
<accession>A0A183AHL4</accession>
<dbReference type="CDD" id="cd14752">
    <property type="entry name" value="GH31_N"/>
    <property type="match status" value="1"/>
</dbReference>
<evidence type="ECO:0000259" key="15">
    <source>
        <dbReference type="Pfam" id="PF21365"/>
    </source>
</evidence>
<reference evidence="18" key="1">
    <citation type="submission" date="2016-06" db="UniProtKB">
        <authorList>
            <consortium name="WormBaseParasite"/>
        </authorList>
    </citation>
    <scope>IDENTIFICATION</scope>
</reference>
<keyword evidence="17" id="KW-1185">Reference proteome</keyword>
<evidence type="ECO:0000313" key="18">
    <source>
        <dbReference type="WBParaSite" id="ECPE_0000646201-mRNA-1"/>
    </source>
</evidence>
<dbReference type="CDD" id="cd06603">
    <property type="entry name" value="GH31_GANC_GANAB_alpha"/>
    <property type="match status" value="1"/>
</dbReference>
<dbReference type="Gene3D" id="3.20.20.80">
    <property type="entry name" value="Glycosidases"/>
    <property type="match status" value="1"/>
</dbReference>
<keyword evidence="4 12" id="KW-0732">Signal</keyword>
<evidence type="ECO:0000256" key="5">
    <source>
        <dbReference type="ARBA" id="ARBA00022801"/>
    </source>
</evidence>
<dbReference type="SUPFAM" id="SSF74650">
    <property type="entry name" value="Galactose mutarotase-like"/>
    <property type="match status" value="1"/>
</dbReference>
<protein>
    <recommendedName>
        <fullName evidence="9">Glucosidase II subunit alpha</fullName>
    </recommendedName>
</protein>
<comment type="subcellular location">
    <subcellularLocation>
        <location evidence="1">Endoplasmic reticulum</location>
    </subcellularLocation>
</comment>
<feature type="chain" id="PRO_5043138036" description="Glucosidase II subunit alpha" evidence="12">
    <location>
        <begin position="19"/>
        <end position="920"/>
    </location>
</feature>
<evidence type="ECO:0000256" key="11">
    <source>
        <dbReference type="SAM" id="MobiDB-lite"/>
    </source>
</evidence>
<dbReference type="EMBL" id="UZAN01043454">
    <property type="protein sequence ID" value="VDP78408.1"/>
    <property type="molecule type" value="Genomic_DNA"/>
</dbReference>
<keyword evidence="7" id="KW-0325">Glycoprotein</keyword>
<feature type="region of interest" description="Disordered" evidence="11">
    <location>
        <begin position="158"/>
        <end position="186"/>
    </location>
</feature>
<dbReference type="AlphaFoldDB" id="A0A183AHL4"/>
<dbReference type="Proteomes" id="UP000272942">
    <property type="component" value="Unassembled WGS sequence"/>
</dbReference>
<dbReference type="InterPro" id="IPR017853">
    <property type="entry name" value="GH"/>
</dbReference>
<evidence type="ECO:0000259" key="13">
    <source>
        <dbReference type="Pfam" id="PF01055"/>
    </source>
</evidence>
<dbReference type="GO" id="GO:0090599">
    <property type="term" value="F:alpha-glucosidase activity"/>
    <property type="evidence" value="ECO:0007669"/>
    <property type="project" value="TreeGrafter"/>
</dbReference>
<dbReference type="GO" id="GO:0005975">
    <property type="term" value="P:carbohydrate metabolic process"/>
    <property type="evidence" value="ECO:0007669"/>
    <property type="project" value="InterPro"/>
</dbReference>
<dbReference type="GO" id="GO:0030246">
    <property type="term" value="F:carbohydrate binding"/>
    <property type="evidence" value="ECO:0007669"/>
    <property type="project" value="InterPro"/>
</dbReference>
<feature type="compositionally biased region" description="Polar residues" evidence="11">
    <location>
        <begin position="158"/>
        <end position="179"/>
    </location>
</feature>
<evidence type="ECO:0000259" key="14">
    <source>
        <dbReference type="Pfam" id="PF13802"/>
    </source>
</evidence>
<dbReference type="GO" id="GO:0006491">
    <property type="term" value="P:N-glycan processing"/>
    <property type="evidence" value="ECO:0007669"/>
    <property type="project" value="TreeGrafter"/>
</dbReference>
<dbReference type="Gene3D" id="2.60.40.1180">
    <property type="entry name" value="Golgi alpha-mannosidase II"/>
    <property type="match status" value="2"/>
</dbReference>
<dbReference type="OrthoDB" id="3237269at2759"/>
<feature type="signal peptide" evidence="12">
    <location>
        <begin position="1"/>
        <end position="18"/>
    </location>
</feature>
<dbReference type="InterPro" id="IPR048395">
    <property type="entry name" value="Glyco_hydro_31_C"/>
</dbReference>
<dbReference type="InterPro" id="IPR025887">
    <property type="entry name" value="Glyco_hydro_31_N_dom"/>
</dbReference>
<keyword evidence="5 10" id="KW-0378">Hydrolase</keyword>
<dbReference type="Gene3D" id="2.60.40.1760">
    <property type="entry name" value="glycosyl hydrolase (family 31)"/>
    <property type="match status" value="1"/>
</dbReference>
<dbReference type="Pfam" id="PF01055">
    <property type="entry name" value="Glyco_hydro_31_2nd"/>
    <property type="match status" value="1"/>
</dbReference>
<feature type="domain" description="Glycoside hydrolase family 31 N-terminal" evidence="14">
    <location>
        <begin position="75"/>
        <end position="265"/>
    </location>
</feature>
<dbReference type="Pfam" id="PF21365">
    <property type="entry name" value="Glyco_hydro_31_3rd"/>
    <property type="match status" value="1"/>
</dbReference>
<name>A0A183AHL4_9TREM</name>
<evidence type="ECO:0000256" key="4">
    <source>
        <dbReference type="ARBA" id="ARBA00022729"/>
    </source>
</evidence>
<dbReference type="WBParaSite" id="ECPE_0000646201-mRNA-1">
    <property type="protein sequence ID" value="ECPE_0000646201-mRNA-1"/>
    <property type="gene ID" value="ECPE_0000646201"/>
</dbReference>
<evidence type="ECO:0000313" key="17">
    <source>
        <dbReference type="Proteomes" id="UP000272942"/>
    </source>
</evidence>
<dbReference type="InterPro" id="IPR011013">
    <property type="entry name" value="Gal_mutarotase_sf_dom"/>
</dbReference>
<keyword evidence="6" id="KW-0256">Endoplasmic reticulum</keyword>
<dbReference type="FunFam" id="3.20.20.80:FF:000046">
    <property type="entry name" value="Glucosidase alpha, neutral C"/>
    <property type="match status" value="1"/>
</dbReference>
<dbReference type="PANTHER" id="PTHR22762:SF54">
    <property type="entry name" value="BCDNA.GH04962"/>
    <property type="match status" value="1"/>
</dbReference>
<evidence type="ECO:0000256" key="9">
    <source>
        <dbReference type="ARBA" id="ARBA00042895"/>
    </source>
</evidence>
<evidence type="ECO:0000256" key="12">
    <source>
        <dbReference type="SAM" id="SignalP"/>
    </source>
</evidence>
<evidence type="ECO:0000313" key="16">
    <source>
        <dbReference type="EMBL" id="VDP78408.1"/>
    </source>
</evidence>
<dbReference type="Pfam" id="PF13802">
    <property type="entry name" value="Gal_mutarotas_2"/>
    <property type="match status" value="1"/>
</dbReference>
<comment type="similarity">
    <text evidence="3 10">Belongs to the glycosyl hydrolase 31 family.</text>
</comment>
<dbReference type="SUPFAM" id="SSF51011">
    <property type="entry name" value="Glycosyl hydrolase domain"/>
    <property type="match status" value="1"/>
</dbReference>
<sequence>MRLHHLLHICFLISVCVAVNRDNFKTCKQSSFCTRQRGYTPDAAYKIAPESIKIADHGISAYLAKAEGNQTLEISIGYLAFSTFRVTIDEVNAERKRYRLSAGDALRLDPKLYPVKVDRTSDSVVLSGSKNEKMVMNFDPFSADFFLDNVLIEPAKATTESNLENTLPEDTQNSENLENSEPHESSDDVDFLGFVHAYGIPEHADNLVLKPTDKGDPYRLYNLDVFEYELDSPMALYGTVPLLWALNPNHTIGLFWHNPSETWIDIQYSEHPTDGFLAKLPRLFSKPESYVKTRWMSESGVIDAFVILGHAPSDVTRAYAHLTGTTPLPPLFALGYHQSRWNYNDQDDVLTVDQQFDAHKIPVDVIWLDIEHTDGKRYFTWDQSKFPNPSEMVDKLLAKGRKLVTVVDPHIKKDSGWNIYNDAHAKDILVKTHDGADFDGWCWPGSSVWPDFTSPHVRRWWSEMFLQYEPKQSNSVFSWNDMGEPSVFNGPEVSMHKDAVHAGGWEHRDVHNIYGLYIHQATWEGHLLRSGGKERPFVLTRAFFAGSQRTCAVWTGDNTADWGHLRMSIPMSLSLSISGIILTGADVGGFFGNPDNELLTRWYQAGAYQPFFRAHAHMDTKRREPWLVPEPYLHTIRDAIVTRYQLLPYWYTMFARAEADGQPVMAPMWYHFRHLENTYNLELQYMIGEAVLVRPVTTSGASSVDVYLPPGTWYHFPTLQGEGTISFPVDLSVIPVFYRGGWIIPRRERVRRSSWKMRDDPFTLYVCLDPTLSEAHGFLYLDDYHSISRETARFFRIIYHANSDPVVKGPAGGHLRFERIPVPGTTVLPDRDPATSSPVPQIERIVFVGLSHEIERVTVIERSGTRRSVEFTQDPDSQSADQRYFGSLRFGVLVVRQPLVNVADDWELHLVTGTEMKGDL</sequence>
<proteinExistence type="inferred from homology"/>
<evidence type="ECO:0000256" key="3">
    <source>
        <dbReference type="ARBA" id="ARBA00007806"/>
    </source>
</evidence>
<evidence type="ECO:0000256" key="2">
    <source>
        <dbReference type="ARBA" id="ARBA00004833"/>
    </source>
</evidence>
<gene>
    <name evidence="16" type="ORF">ECPE_LOCUS6449</name>
</gene>
<comment type="pathway">
    <text evidence="2">Glycan metabolism; N-glycan metabolism.</text>
</comment>
<evidence type="ECO:0000256" key="1">
    <source>
        <dbReference type="ARBA" id="ARBA00004240"/>
    </source>
</evidence>
<dbReference type="InterPro" id="IPR013780">
    <property type="entry name" value="Glyco_hydro_b"/>
</dbReference>
<organism evidence="18">
    <name type="scientific">Echinostoma caproni</name>
    <dbReference type="NCBI Taxonomy" id="27848"/>
    <lineage>
        <taxon>Eukaryota</taxon>
        <taxon>Metazoa</taxon>
        <taxon>Spiralia</taxon>
        <taxon>Lophotrochozoa</taxon>
        <taxon>Platyhelminthes</taxon>
        <taxon>Trematoda</taxon>
        <taxon>Digenea</taxon>
        <taxon>Plagiorchiida</taxon>
        <taxon>Echinostomata</taxon>
        <taxon>Echinostomatoidea</taxon>
        <taxon>Echinostomatidae</taxon>
        <taxon>Echinostoma</taxon>
    </lineage>
</organism>
<feature type="domain" description="Glycosyl hydrolase family 31 C-terminal" evidence="15">
    <location>
        <begin position="661"/>
        <end position="744"/>
    </location>
</feature>
<feature type="domain" description="Glycoside hydrolase family 31 TIM barrel" evidence="13">
    <location>
        <begin position="326"/>
        <end position="653"/>
    </location>
</feature>
<dbReference type="SUPFAM" id="SSF51445">
    <property type="entry name" value="(Trans)glycosidases"/>
    <property type="match status" value="1"/>
</dbReference>
<reference evidence="16 17" key="2">
    <citation type="submission" date="2018-11" db="EMBL/GenBank/DDBJ databases">
        <authorList>
            <consortium name="Pathogen Informatics"/>
        </authorList>
    </citation>
    <scope>NUCLEOTIDE SEQUENCE [LARGE SCALE GENOMIC DNA]</scope>
    <source>
        <strain evidence="16 17">Egypt</strain>
    </source>
</reference>
<evidence type="ECO:0000256" key="10">
    <source>
        <dbReference type="RuleBase" id="RU361185"/>
    </source>
</evidence>
<dbReference type="InterPro" id="IPR000322">
    <property type="entry name" value="Glyco_hydro_31_TIM"/>
</dbReference>
<evidence type="ECO:0000256" key="6">
    <source>
        <dbReference type="ARBA" id="ARBA00022824"/>
    </source>
</evidence>